<dbReference type="AlphaFoldDB" id="A0A1E1W0R8"/>
<feature type="chain" id="PRO_5009115077" description="Secreted protein" evidence="1">
    <location>
        <begin position="21"/>
        <end position="169"/>
    </location>
</feature>
<sequence length="169" mass="19822">MNLKYRIMFIVFLVPQCVWSNGHCPNLKTDVKSIRKRRHLVFPDGSNFVLTMDFAKTFLTHVPSGWFVTMDLDVVYLLPDKKFISSHLRRKLHHRQKRELWERIRDALNLHNMNGHACILRSICEAKTHLAPPGKSLVHGRTQSHFHGTPRREGVCRGNGRHLQRFIRP</sequence>
<keyword evidence="1" id="KW-0732">Signal</keyword>
<organism evidence="2">
    <name type="scientific">Pectinophora gossypiella</name>
    <name type="common">Cotton pink bollworm</name>
    <name type="synonym">Depressaria gossypiella</name>
    <dbReference type="NCBI Taxonomy" id="13191"/>
    <lineage>
        <taxon>Eukaryota</taxon>
        <taxon>Metazoa</taxon>
        <taxon>Ecdysozoa</taxon>
        <taxon>Arthropoda</taxon>
        <taxon>Hexapoda</taxon>
        <taxon>Insecta</taxon>
        <taxon>Pterygota</taxon>
        <taxon>Neoptera</taxon>
        <taxon>Endopterygota</taxon>
        <taxon>Lepidoptera</taxon>
        <taxon>Glossata</taxon>
        <taxon>Ditrysia</taxon>
        <taxon>Gelechioidea</taxon>
        <taxon>Gelechiidae</taxon>
        <taxon>Apatetrinae</taxon>
        <taxon>Pectinophora</taxon>
    </lineage>
</organism>
<evidence type="ECO:0008006" key="3">
    <source>
        <dbReference type="Google" id="ProtNLM"/>
    </source>
</evidence>
<dbReference type="Pfam" id="PF07841">
    <property type="entry name" value="DM4_12"/>
    <property type="match status" value="1"/>
</dbReference>
<dbReference type="OrthoDB" id="8180611at2759"/>
<dbReference type="PANTHER" id="PTHR21253">
    <property type="entry name" value="F-BOX ONLY PROTEIN 11-RELATED"/>
    <property type="match status" value="1"/>
</dbReference>
<evidence type="ECO:0000313" key="2">
    <source>
        <dbReference type="EMBL" id="JAT80590.1"/>
    </source>
</evidence>
<accession>A0A1E1W0R8</accession>
<feature type="signal peptide" evidence="1">
    <location>
        <begin position="1"/>
        <end position="20"/>
    </location>
</feature>
<proteinExistence type="predicted"/>
<dbReference type="PANTHER" id="PTHR21253:SF0">
    <property type="entry name" value="F-BOX ONLY PROTEIN 11-RELATED"/>
    <property type="match status" value="1"/>
</dbReference>
<gene>
    <name evidence="2" type="ORF">g.16401</name>
</gene>
<protein>
    <recommendedName>
        <fullName evidence="3">Secreted protein</fullName>
    </recommendedName>
</protein>
<reference evidence="2" key="1">
    <citation type="submission" date="2015-09" db="EMBL/GenBank/DDBJ databases">
        <title>De novo assembly of Pectinophora gossypiella (Pink Bollworm) gut transcriptome.</title>
        <authorList>
            <person name="Tassone E.E."/>
        </authorList>
    </citation>
    <scope>NUCLEOTIDE SEQUENCE</scope>
</reference>
<dbReference type="EMBL" id="GDQN01010464">
    <property type="protein sequence ID" value="JAT80590.1"/>
    <property type="molecule type" value="Transcribed_RNA"/>
</dbReference>
<dbReference type="InterPro" id="IPR006631">
    <property type="entry name" value="DM4_12"/>
</dbReference>
<evidence type="ECO:0000256" key="1">
    <source>
        <dbReference type="SAM" id="SignalP"/>
    </source>
</evidence>
<name>A0A1E1W0R8_PECGO</name>